<comment type="similarity">
    <text evidence="7">Belongs to the transferase hexapeptide repeat family. LpxD subfamily.</text>
</comment>
<dbReference type="Gene3D" id="3.40.1390.10">
    <property type="entry name" value="MurE/MurF, N-terminal domain"/>
    <property type="match status" value="1"/>
</dbReference>
<dbReference type="RefSeq" id="WP_092078132.1">
    <property type="nucleotide sequence ID" value="NZ_FNAQ01000007.1"/>
</dbReference>
<dbReference type="InterPro" id="IPR007691">
    <property type="entry name" value="LpxD"/>
</dbReference>
<protein>
    <recommendedName>
        <fullName evidence="7">UDP-3-O-acylglucosamine N-acyltransferase</fullName>
        <ecNumber evidence="7">2.3.1.191</ecNumber>
    </recommendedName>
</protein>
<gene>
    <name evidence="7" type="primary">lpxD</name>
    <name evidence="10" type="ORF">SAMN05661003_10718</name>
</gene>
<proteinExistence type="inferred from homology"/>
<evidence type="ECO:0000256" key="8">
    <source>
        <dbReference type="SAM" id="Coils"/>
    </source>
</evidence>
<dbReference type="Pfam" id="PF14602">
    <property type="entry name" value="Hexapep_2"/>
    <property type="match status" value="1"/>
</dbReference>
<evidence type="ECO:0000256" key="4">
    <source>
        <dbReference type="ARBA" id="ARBA00022737"/>
    </source>
</evidence>
<evidence type="ECO:0000259" key="9">
    <source>
        <dbReference type="Pfam" id="PF04613"/>
    </source>
</evidence>
<dbReference type="EC" id="2.3.1.191" evidence="7"/>
<comment type="catalytic activity">
    <reaction evidence="7">
        <text>a UDP-3-O-[(3R)-3-hydroxyacyl]-alpha-D-glucosamine + a (3R)-hydroxyacyl-[ACP] = a UDP-2-N,3-O-bis[(3R)-3-hydroxyacyl]-alpha-D-glucosamine + holo-[ACP] + H(+)</text>
        <dbReference type="Rhea" id="RHEA:53836"/>
        <dbReference type="Rhea" id="RHEA-COMP:9685"/>
        <dbReference type="Rhea" id="RHEA-COMP:9945"/>
        <dbReference type="ChEBI" id="CHEBI:15378"/>
        <dbReference type="ChEBI" id="CHEBI:64479"/>
        <dbReference type="ChEBI" id="CHEBI:78827"/>
        <dbReference type="ChEBI" id="CHEBI:137740"/>
        <dbReference type="ChEBI" id="CHEBI:137748"/>
        <dbReference type="EC" id="2.3.1.191"/>
    </reaction>
</comment>
<dbReference type="SUPFAM" id="SSF51161">
    <property type="entry name" value="Trimeric LpxA-like enzymes"/>
    <property type="match status" value="1"/>
</dbReference>
<dbReference type="GO" id="GO:0016410">
    <property type="term" value="F:N-acyltransferase activity"/>
    <property type="evidence" value="ECO:0007669"/>
    <property type="project" value="InterPro"/>
</dbReference>
<dbReference type="InterPro" id="IPR011004">
    <property type="entry name" value="Trimer_LpxA-like_sf"/>
</dbReference>
<dbReference type="GO" id="GO:0103118">
    <property type="term" value="F:UDP-3-O-[(3R)-3-hydroxyacyl]-glucosamine N-acyltransferase activity"/>
    <property type="evidence" value="ECO:0007669"/>
    <property type="project" value="UniProtKB-EC"/>
</dbReference>
<dbReference type="EMBL" id="FNAQ01000007">
    <property type="protein sequence ID" value="SDE29708.1"/>
    <property type="molecule type" value="Genomic_DNA"/>
</dbReference>
<comment type="function">
    <text evidence="7">Catalyzes the N-acylation of UDP-3-O-acylglucosamine using 3-hydroxyacyl-ACP as the acyl donor. Is involved in the biosynthesis of lipid A, a phosphorylated glycolipid that anchors the lipopolysaccharide to the outer membrane of the cell.</text>
</comment>
<feature type="coiled-coil region" evidence="8">
    <location>
        <begin position="312"/>
        <end position="339"/>
    </location>
</feature>
<keyword evidence="11" id="KW-1185">Reference proteome</keyword>
<evidence type="ECO:0000256" key="7">
    <source>
        <dbReference type="HAMAP-Rule" id="MF_00523"/>
    </source>
</evidence>
<dbReference type="AlphaFoldDB" id="A0A1G7BRI2"/>
<keyword evidence="3 7" id="KW-0808">Transferase</keyword>
<keyword evidence="5 7" id="KW-0443">Lipid metabolism</keyword>
<dbReference type="Proteomes" id="UP000243205">
    <property type="component" value="Unassembled WGS sequence"/>
</dbReference>
<accession>A0A1G7BRI2</accession>
<dbReference type="OrthoDB" id="9784739at2"/>
<evidence type="ECO:0000256" key="1">
    <source>
        <dbReference type="ARBA" id="ARBA00022516"/>
    </source>
</evidence>
<dbReference type="HAMAP" id="MF_00523">
    <property type="entry name" value="LpxD"/>
    <property type="match status" value="1"/>
</dbReference>
<dbReference type="GO" id="GO:0009245">
    <property type="term" value="P:lipid A biosynthetic process"/>
    <property type="evidence" value="ECO:0007669"/>
    <property type="project" value="UniProtKB-UniRule"/>
</dbReference>
<dbReference type="InterPro" id="IPR020573">
    <property type="entry name" value="UDP_GlcNAc_AcTrfase_non-rep"/>
</dbReference>
<dbReference type="CDD" id="cd03352">
    <property type="entry name" value="LbH_LpxD"/>
    <property type="match status" value="1"/>
</dbReference>
<dbReference type="NCBIfam" id="NF002060">
    <property type="entry name" value="PRK00892.1"/>
    <property type="match status" value="1"/>
</dbReference>
<dbReference type="PANTHER" id="PTHR43378:SF2">
    <property type="entry name" value="UDP-3-O-ACYLGLUCOSAMINE N-ACYLTRANSFERASE 1, MITOCHONDRIAL-RELATED"/>
    <property type="match status" value="1"/>
</dbReference>
<dbReference type="Pfam" id="PF04613">
    <property type="entry name" value="LpxD"/>
    <property type="match status" value="1"/>
</dbReference>
<keyword evidence="2 7" id="KW-0441">Lipid A biosynthesis</keyword>
<feature type="domain" description="UDP-3-O-[3-hydroxymyristoyl] glucosamine N-acyltransferase non-repeat region" evidence="9">
    <location>
        <begin position="21"/>
        <end position="85"/>
    </location>
</feature>
<dbReference type="GO" id="GO:0016020">
    <property type="term" value="C:membrane"/>
    <property type="evidence" value="ECO:0007669"/>
    <property type="project" value="GOC"/>
</dbReference>
<evidence type="ECO:0000313" key="10">
    <source>
        <dbReference type="EMBL" id="SDE29708.1"/>
    </source>
</evidence>
<reference evidence="11" key="1">
    <citation type="submission" date="2016-10" db="EMBL/GenBank/DDBJ databases">
        <authorList>
            <person name="Varghese N."/>
            <person name="Submissions S."/>
        </authorList>
    </citation>
    <scope>NUCLEOTIDE SEQUENCE [LARGE SCALE GENOMIC DNA]</scope>
    <source>
        <strain evidence="11">DSM 8987</strain>
    </source>
</reference>
<dbReference type="STRING" id="57664.SAMN05661003_10718"/>
<keyword evidence="8" id="KW-0175">Coiled coil</keyword>
<dbReference type="Gene3D" id="2.160.10.10">
    <property type="entry name" value="Hexapeptide repeat proteins"/>
    <property type="match status" value="1"/>
</dbReference>
<dbReference type="UniPathway" id="UPA00973"/>
<comment type="subunit">
    <text evidence="7">Homotrimer.</text>
</comment>
<evidence type="ECO:0000256" key="6">
    <source>
        <dbReference type="ARBA" id="ARBA00023315"/>
    </source>
</evidence>
<name>A0A1G7BRI2_9BACT</name>
<feature type="active site" description="Proton acceptor" evidence="7">
    <location>
        <position position="236"/>
    </location>
</feature>
<keyword evidence="1 7" id="KW-0444">Lipid biosynthesis</keyword>
<dbReference type="InterPro" id="IPR001451">
    <property type="entry name" value="Hexapep"/>
</dbReference>
<keyword evidence="6 7" id="KW-0012">Acyltransferase</keyword>
<organism evidence="10 11">
    <name type="scientific">Desulfuromonas thiophila</name>
    <dbReference type="NCBI Taxonomy" id="57664"/>
    <lineage>
        <taxon>Bacteria</taxon>
        <taxon>Pseudomonadati</taxon>
        <taxon>Thermodesulfobacteriota</taxon>
        <taxon>Desulfuromonadia</taxon>
        <taxon>Desulfuromonadales</taxon>
        <taxon>Desulfuromonadaceae</taxon>
        <taxon>Desulfuromonas</taxon>
    </lineage>
</organism>
<evidence type="ECO:0000313" key="11">
    <source>
        <dbReference type="Proteomes" id="UP000243205"/>
    </source>
</evidence>
<dbReference type="NCBIfam" id="TIGR01853">
    <property type="entry name" value="lipid_A_lpxD"/>
    <property type="match status" value="1"/>
</dbReference>
<evidence type="ECO:0000256" key="5">
    <source>
        <dbReference type="ARBA" id="ARBA00023098"/>
    </source>
</evidence>
<dbReference type="Pfam" id="PF00132">
    <property type="entry name" value="Hexapep"/>
    <property type="match status" value="2"/>
</dbReference>
<comment type="pathway">
    <text evidence="7">Bacterial outer membrane biogenesis; LPS lipid A biosynthesis.</text>
</comment>
<sequence length="345" mass="35889">MVTLAQLAEWVGGRVVGDDQLRIAALAPLDQAGPGTITFLANPKYLPALRTTRASAVIIDKPLERADLAYLVCDNPYLAFAKVLTRLHVRPPAPLGVLPGASLAPTAELGEQVTVHPGAVIGERVRLGDGCLIHPNVVLYADVQIGPGCVLHAGVVIREGCRLGARVIVGPNAVIGNDGFGFAPEDGGYYKIPQVGIVEIGDDVEIGACACIDRATFGVTRVGRGCKIDNLVQIGHNVTVGEDTVMAAQAGVAGSTRVGRHCTFGGQSGTAGHIRVGDNLTLAGRGGIVGNIAGDQVVSGVPAIPHRDWLKASAAFAQLPQMRRELADLRRQLAALQQGLTVSDK</sequence>
<dbReference type="PANTHER" id="PTHR43378">
    <property type="entry name" value="UDP-3-O-ACYLGLUCOSAMINE N-ACYLTRANSFERASE"/>
    <property type="match status" value="1"/>
</dbReference>
<evidence type="ECO:0000256" key="2">
    <source>
        <dbReference type="ARBA" id="ARBA00022556"/>
    </source>
</evidence>
<keyword evidence="4 7" id="KW-0677">Repeat</keyword>
<evidence type="ECO:0000256" key="3">
    <source>
        <dbReference type="ARBA" id="ARBA00022679"/>
    </source>
</evidence>